<evidence type="ECO:0000313" key="2">
    <source>
        <dbReference type="EMBL" id="AFK94366.1"/>
    </source>
</evidence>
<dbReference type="PANTHER" id="PTHR16222">
    <property type="entry name" value="ADP-RIBOSYLGLYCOHYDROLASE"/>
    <property type="match status" value="1"/>
</dbReference>
<dbReference type="KEGG" id="tsh:Tsac_2819"/>
<keyword evidence="1" id="KW-0460">Magnesium</keyword>
<accession>I3WC15</accession>
<dbReference type="BioCyc" id="TSAC1094508:GLMA-2865-MONOMER"/>
<dbReference type="Proteomes" id="UP000006178">
    <property type="component" value="Plasmid pMU3262"/>
</dbReference>
<name>I3WC15_THESW</name>
<dbReference type="EMBL" id="CP003185">
    <property type="protein sequence ID" value="AFK94366.1"/>
    <property type="molecule type" value="Genomic_DNA"/>
</dbReference>
<feature type="binding site" evidence="1">
    <location>
        <position position="58"/>
    </location>
    <ligand>
        <name>Mg(2+)</name>
        <dbReference type="ChEBI" id="CHEBI:18420"/>
        <label>1</label>
    </ligand>
</feature>
<evidence type="ECO:0000313" key="3">
    <source>
        <dbReference type="Proteomes" id="UP000006178"/>
    </source>
</evidence>
<feature type="binding site" evidence="1">
    <location>
        <position position="57"/>
    </location>
    <ligand>
        <name>Mg(2+)</name>
        <dbReference type="ChEBI" id="CHEBI:18420"/>
        <label>1</label>
    </ligand>
</feature>
<dbReference type="Gene3D" id="1.10.4080.10">
    <property type="entry name" value="ADP-ribosylation/Crystallin J1"/>
    <property type="match status" value="1"/>
</dbReference>
<dbReference type="InterPro" id="IPR036705">
    <property type="entry name" value="Ribosyl_crysJ1_sf"/>
</dbReference>
<dbReference type="GO" id="GO:0046872">
    <property type="term" value="F:metal ion binding"/>
    <property type="evidence" value="ECO:0007669"/>
    <property type="project" value="UniProtKB-KW"/>
</dbReference>
<proteinExistence type="predicted"/>
<reference evidence="2 3" key="1">
    <citation type="journal article" date="2014" name="Appl. Environ. Microbiol.">
        <title>Profile of Secreted Hydrolases, Associated Proteins, and SlpA in Thermoanaerobacterium saccharolyticum during the Degradation of Hemicellulose.</title>
        <authorList>
            <person name="Currie D.H."/>
            <person name="Guss A.M."/>
            <person name="Herring C.D."/>
            <person name="Giannone R.J."/>
            <person name="Johnson C.M."/>
            <person name="Lankford P.K."/>
            <person name="Brown S.D."/>
            <person name="Hettich R.L."/>
            <person name="Lynd L.R."/>
        </authorList>
    </citation>
    <scope>NUCLEOTIDE SEQUENCE [LARGE SCALE GENOMIC DNA]</scope>
    <source>
        <strain evidence="3">DSM 8691 / JW/SL-YS485</strain>
    </source>
</reference>
<dbReference type="AlphaFoldDB" id="I3WC15"/>
<sequence length="317" mass="35136">MDTNDKIYGGIYGVAIGDALGSTVEFVNQDFIKKTYGKLTEIIGGGWLNLKPGEWTDDTEMTLAVSRGIIENKENPFSYIGKEFLQWYKKKPKDIGVTIRTVFEMIRNNRNSLDYDLSDWLEASKLADSILGGKSAGNGALMRTLPIGIVYKNPYNIYDMAVNIAKMTHWDIRGGLTCAIYSLSVRNLLDNETDVLSSINKSFDLCEEISDGNNIKELEEIRESFKEADNKNPTGYTVDSFKCAALSVIEANNFEDAVINAVNLGGDADTIGAIAGGLAGVFWGFKAIPERWISKFSEQQRSILNDIAEKLSEIMTQ</sequence>
<dbReference type="PANTHER" id="PTHR16222:SF12">
    <property type="entry name" value="ADP-RIBOSYLGLYCOHYDROLASE-RELATED"/>
    <property type="match status" value="1"/>
</dbReference>
<evidence type="ECO:0000256" key="1">
    <source>
        <dbReference type="PIRSR" id="PIRSR605502-1"/>
    </source>
</evidence>
<gene>
    <name evidence="2" type="ordered locus">Tsac_2819</name>
</gene>
<dbReference type="Pfam" id="PF03747">
    <property type="entry name" value="ADP_ribosyl_GH"/>
    <property type="match status" value="1"/>
</dbReference>
<dbReference type="RefSeq" id="WP_014759637.1">
    <property type="nucleotide sequence ID" value="NC_017998.1"/>
</dbReference>
<dbReference type="PATRIC" id="fig|1094508.3.peg.2845"/>
<protein>
    <submittedName>
        <fullName evidence="2">ADP-ribosylation/Crystallin J1</fullName>
    </submittedName>
</protein>
<dbReference type="InterPro" id="IPR005502">
    <property type="entry name" value="Ribosyl_crysJ1"/>
</dbReference>
<feature type="binding site" evidence="1">
    <location>
        <position position="270"/>
    </location>
    <ligand>
        <name>Mg(2+)</name>
        <dbReference type="ChEBI" id="CHEBI:18420"/>
        <label>1</label>
    </ligand>
</feature>
<keyword evidence="3" id="KW-1185">Reference proteome</keyword>
<organism evidence="2 3">
    <name type="scientific">Thermoanaerobacterium saccharolyticum (strain DSM 8691 / JW/SL-YS485)</name>
    <dbReference type="NCBI Taxonomy" id="1094508"/>
    <lineage>
        <taxon>Bacteria</taxon>
        <taxon>Bacillati</taxon>
        <taxon>Bacillota</taxon>
        <taxon>Clostridia</taxon>
        <taxon>Thermoanaerobacterales</taxon>
        <taxon>Thermoanaerobacteraceae</taxon>
        <taxon>Thermoanaerobacterium</taxon>
    </lineage>
</organism>
<keyword evidence="1" id="KW-0479">Metal-binding</keyword>
<dbReference type="SUPFAM" id="SSF101478">
    <property type="entry name" value="ADP-ribosylglycohydrolase"/>
    <property type="match status" value="1"/>
</dbReference>
<feature type="binding site" evidence="1">
    <location>
        <position position="269"/>
    </location>
    <ligand>
        <name>Mg(2+)</name>
        <dbReference type="ChEBI" id="CHEBI:18420"/>
        <label>1</label>
    </ligand>
</feature>
<feature type="binding site" evidence="1">
    <location>
        <position position="267"/>
    </location>
    <ligand>
        <name>Mg(2+)</name>
        <dbReference type="ChEBI" id="CHEBI:18420"/>
        <label>1</label>
    </ligand>
</feature>
<geneLocation type="plasmid" evidence="2 3">
    <name>pMU3262</name>
</geneLocation>
<keyword evidence="2" id="KW-0614">Plasmid</keyword>
<dbReference type="InterPro" id="IPR050792">
    <property type="entry name" value="ADP-ribosylglycohydrolase"/>
</dbReference>
<feature type="binding site" evidence="1">
    <location>
        <position position="56"/>
    </location>
    <ligand>
        <name>Mg(2+)</name>
        <dbReference type="ChEBI" id="CHEBI:18420"/>
        <label>1</label>
    </ligand>
</feature>
<comment type="cofactor">
    <cofactor evidence="1">
        <name>Mg(2+)</name>
        <dbReference type="ChEBI" id="CHEBI:18420"/>
    </cofactor>
    <text evidence="1">Binds 2 magnesium ions per subunit.</text>
</comment>